<comment type="caution">
    <text evidence="1">The sequence shown here is derived from an EMBL/GenBank/DDBJ whole genome shotgun (WGS) entry which is preliminary data.</text>
</comment>
<gene>
    <name evidence="1" type="ORF">SDC9_199143</name>
</gene>
<sequence length="42" mass="4973">MLNSIIFKVKLYMVRFLKKIARIEVETTLKFKNDIDPFANIA</sequence>
<accession>A0A645IJM3</accession>
<proteinExistence type="predicted"/>
<dbReference type="AlphaFoldDB" id="A0A645IJM3"/>
<evidence type="ECO:0000313" key="1">
    <source>
        <dbReference type="EMBL" id="MPN51495.1"/>
    </source>
</evidence>
<organism evidence="1">
    <name type="scientific">bioreactor metagenome</name>
    <dbReference type="NCBI Taxonomy" id="1076179"/>
    <lineage>
        <taxon>unclassified sequences</taxon>
        <taxon>metagenomes</taxon>
        <taxon>ecological metagenomes</taxon>
    </lineage>
</organism>
<dbReference type="EMBL" id="VSSQ01116669">
    <property type="protein sequence ID" value="MPN51495.1"/>
    <property type="molecule type" value="Genomic_DNA"/>
</dbReference>
<protein>
    <submittedName>
        <fullName evidence="1">Uncharacterized protein</fullName>
    </submittedName>
</protein>
<reference evidence="1" key="1">
    <citation type="submission" date="2019-08" db="EMBL/GenBank/DDBJ databases">
        <authorList>
            <person name="Kucharzyk K."/>
            <person name="Murdoch R.W."/>
            <person name="Higgins S."/>
            <person name="Loffler F."/>
        </authorList>
    </citation>
    <scope>NUCLEOTIDE SEQUENCE</scope>
</reference>
<name>A0A645IJM3_9ZZZZ</name>